<feature type="region of interest" description="Disordered" evidence="6">
    <location>
        <begin position="151"/>
        <end position="181"/>
    </location>
</feature>
<keyword evidence="2" id="KW-0229">DNA integration</keyword>
<dbReference type="GO" id="GO:0006310">
    <property type="term" value="P:DNA recombination"/>
    <property type="evidence" value="ECO:0007669"/>
    <property type="project" value="UniProtKB-KW"/>
</dbReference>
<dbReference type="CDD" id="cd01392">
    <property type="entry name" value="HTH_LacI"/>
    <property type="match status" value="1"/>
</dbReference>
<dbReference type="Gene3D" id="1.10.443.10">
    <property type="entry name" value="Intergrase catalytic core"/>
    <property type="match status" value="1"/>
</dbReference>
<evidence type="ECO:0000256" key="5">
    <source>
        <dbReference type="PROSITE-ProRule" id="PRU01248"/>
    </source>
</evidence>
<dbReference type="InterPro" id="IPR050808">
    <property type="entry name" value="Phage_Integrase"/>
</dbReference>
<dbReference type="InterPro" id="IPR044068">
    <property type="entry name" value="CB"/>
</dbReference>
<dbReference type="Gene3D" id="1.10.260.40">
    <property type="entry name" value="lambda repressor-like DNA-binding domains"/>
    <property type="match status" value="1"/>
</dbReference>
<dbReference type="OrthoDB" id="4529782at2"/>
<dbReference type="Gene3D" id="1.10.150.130">
    <property type="match status" value="1"/>
</dbReference>
<dbReference type="PROSITE" id="PS50932">
    <property type="entry name" value="HTH_LACI_2"/>
    <property type="match status" value="1"/>
</dbReference>
<dbReference type="PANTHER" id="PTHR30629:SF2">
    <property type="entry name" value="PROPHAGE INTEGRASE INTS-RELATED"/>
    <property type="match status" value="1"/>
</dbReference>
<organism evidence="9 10">
    <name type="scientific">Streptomonospora litoralis</name>
    <dbReference type="NCBI Taxonomy" id="2498135"/>
    <lineage>
        <taxon>Bacteria</taxon>
        <taxon>Bacillati</taxon>
        <taxon>Actinomycetota</taxon>
        <taxon>Actinomycetes</taxon>
        <taxon>Streptosporangiales</taxon>
        <taxon>Nocardiopsidaceae</taxon>
        <taxon>Streptomonospora</taxon>
    </lineage>
</organism>
<evidence type="ECO:0000313" key="9">
    <source>
        <dbReference type="EMBL" id="QBI56885.1"/>
    </source>
</evidence>
<dbReference type="EMBL" id="CP036456">
    <property type="protein sequence ID" value="QBI56885.1"/>
    <property type="molecule type" value="Genomic_DNA"/>
</dbReference>
<dbReference type="InterPro" id="IPR010982">
    <property type="entry name" value="Lambda_DNA-bd_dom_sf"/>
</dbReference>
<sequence>MPHILRPYVEKRRNGTYRVRTRESDGTWIPLGSGFSSEERALEHGWKEIGRIRDGVWIDPRESDITLTTWARSWLPAQVLQLSSREQYVYLLNNFVLPEYGDRSLRSLTYADHEINTWEQHLRTAYSASTATQARGLLRRMLQDASASKLMERNPAERQARRGSVEVRRLQQQQKRKAEEEKWTTPLGALLIAERMALLAGRDDEMILGITKAYTGMRTSELIGLERDRVTATEIDVHWQLYALNDGSMIRKYPKDGSLRKIAIPPHVALLLHHQMRKTTAVDPLTAPMCPCVKHSAPDFRQQYGHPAGVHVFRGSAGGRTRLDSGTTLADVASTAGVSTTTVSNVINRPDKVRGSTRARVEQVMEELGCDTAADASGCAPHLRRNGFRTWIFHPAATGWYPEKKPNPAHPVPIVPGGLTGTPARGRGAAKRAGASWLPVVAGFTAHGLRHSQQTWMDEDEIPEKLKRQVMGHADEQTVQAMYGHVTPDMRERRIRALSARWEQSLRDRARMWPTSHIPLLNDLLEPYRHHYSTYIPVSLPSKIISPGFPTWYKEARHPERVAGV</sequence>
<dbReference type="GO" id="GO:0015074">
    <property type="term" value="P:DNA integration"/>
    <property type="evidence" value="ECO:0007669"/>
    <property type="project" value="UniProtKB-KW"/>
</dbReference>
<keyword evidence="3 5" id="KW-0238">DNA-binding</keyword>
<dbReference type="PROSITE" id="PS00356">
    <property type="entry name" value="HTH_LACI_1"/>
    <property type="match status" value="1"/>
</dbReference>
<feature type="domain" description="HTH lacI-type" evidence="7">
    <location>
        <begin position="327"/>
        <end position="369"/>
    </location>
</feature>
<accession>A0A4P6Q835</accession>
<evidence type="ECO:0000259" key="7">
    <source>
        <dbReference type="PROSITE" id="PS50932"/>
    </source>
</evidence>
<keyword evidence="9" id="KW-0614">Plasmid</keyword>
<dbReference type="SUPFAM" id="SSF47413">
    <property type="entry name" value="lambda repressor-like DNA-binding domains"/>
    <property type="match status" value="1"/>
</dbReference>
<evidence type="ECO:0000256" key="6">
    <source>
        <dbReference type="SAM" id="MobiDB-lite"/>
    </source>
</evidence>
<dbReference type="Pfam" id="PF00356">
    <property type="entry name" value="LacI"/>
    <property type="match status" value="1"/>
</dbReference>
<dbReference type="SMART" id="SM00354">
    <property type="entry name" value="HTH_LACI"/>
    <property type="match status" value="1"/>
</dbReference>
<feature type="domain" description="Core-binding (CB)" evidence="8">
    <location>
        <begin position="65"/>
        <end position="146"/>
    </location>
</feature>
<dbReference type="PROSITE" id="PS51900">
    <property type="entry name" value="CB"/>
    <property type="match status" value="1"/>
</dbReference>
<dbReference type="RefSeq" id="WP_131103038.1">
    <property type="nucleotide sequence ID" value="NZ_CP036456.1"/>
</dbReference>
<dbReference type="PANTHER" id="PTHR30629">
    <property type="entry name" value="PROPHAGE INTEGRASE"/>
    <property type="match status" value="1"/>
</dbReference>
<keyword evidence="4" id="KW-0233">DNA recombination</keyword>
<evidence type="ECO:0000256" key="2">
    <source>
        <dbReference type="ARBA" id="ARBA00022908"/>
    </source>
</evidence>
<reference evidence="9 10" key="1">
    <citation type="submission" date="2019-02" db="EMBL/GenBank/DDBJ databases">
        <authorList>
            <person name="Khodamoradi S."/>
            <person name="Hahnke R.L."/>
            <person name="Kaempfer P."/>
            <person name="Schumann P."/>
            <person name="Rohde M."/>
            <person name="Steinert M."/>
            <person name="Luzhetskyy A."/>
            <person name="Wink J."/>
            <person name="Ruckert C."/>
        </authorList>
    </citation>
    <scope>NUCLEOTIDE SEQUENCE [LARGE SCALE GENOMIC DNA]</scope>
    <source>
        <strain evidence="9 10">M2</strain>
        <plasmid evidence="10">phim2</plasmid>
    </source>
</reference>
<dbReference type="InterPro" id="IPR011010">
    <property type="entry name" value="DNA_brk_join_enz"/>
</dbReference>
<dbReference type="InterPro" id="IPR000843">
    <property type="entry name" value="HTH_LacI"/>
</dbReference>
<gene>
    <name evidence="9" type="ORF">EKD16_25725</name>
</gene>
<dbReference type="Proteomes" id="UP000292235">
    <property type="component" value="Plasmid phiM2"/>
</dbReference>
<evidence type="ECO:0000256" key="1">
    <source>
        <dbReference type="ARBA" id="ARBA00008857"/>
    </source>
</evidence>
<dbReference type="InterPro" id="IPR010998">
    <property type="entry name" value="Integrase_recombinase_N"/>
</dbReference>
<evidence type="ECO:0000259" key="8">
    <source>
        <dbReference type="PROSITE" id="PS51900"/>
    </source>
</evidence>
<dbReference type="GO" id="GO:0003677">
    <property type="term" value="F:DNA binding"/>
    <property type="evidence" value="ECO:0007669"/>
    <property type="project" value="UniProtKB-UniRule"/>
</dbReference>
<name>A0A4P6Q835_9ACTN</name>
<dbReference type="AlphaFoldDB" id="A0A4P6Q835"/>
<protein>
    <submittedName>
        <fullName evidence="9">Prophage phiRv2 integrase</fullName>
    </submittedName>
</protein>
<keyword evidence="10" id="KW-1185">Reference proteome</keyword>
<comment type="similarity">
    <text evidence="1">Belongs to the 'phage' integrase family.</text>
</comment>
<feature type="compositionally biased region" description="Basic and acidic residues" evidence="6">
    <location>
        <begin position="151"/>
        <end position="169"/>
    </location>
</feature>
<dbReference type="KEGG" id="strr:EKD16_25725"/>
<dbReference type="InterPro" id="IPR013762">
    <property type="entry name" value="Integrase-like_cat_sf"/>
</dbReference>
<evidence type="ECO:0000256" key="4">
    <source>
        <dbReference type="ARBA" id="ARBA00023172"/>
    </source>
</evidence>
<dbReference type="GO" id="GO:0006355">
    <property type="term" value="P:regulation of DNA-templated transcription"/>
    <property type="evidence" value="ECO:0007669"/>
    <property type="project" value="InterPro"/>
</dbReference>
<evidence type="ECO:0000313" key="10">
    <source>
        <dbReference type="Proteomes" id="UP000292235"/>
    </source>
</evidence>
<dbReference type="SUPFAM" id="SSF56349">
    <property type="entry name" value="DNA breaking-rejoining enzymes"/>
    <property type="match status" value="2"/>
</dbReference>
<evidence type="ECO:0000256" key="3">
    <source>
        <dbReference type="ARBA" id="ARBA00023125"/>
    </source>
</evidence>
<geneLocation type="plasmid" evidence="10">
    <name>phim2</name>
</geneLocation>
<proteinExistence type="inferred from homology"/>